<name>A0A3M8Q4I9_9GAMM</name>
<dbReference type="AlphaFoldDB" id="A0A3M8Q4I9"/>
<keyword evidence="2" id="KW-1185">Reference proteome</keyword>
<reference evidence="1 2" key="1">
    <citation type="journal article" date="2012" name="Int. J. Syst. Evol. Microbiol.">
        <title>Marinomonas hwangdonensis sp. nov., isolated from seawater.</title>
        <authorList>
            <person name="Jung Y.T."/>
            <person name="Oh T.K."/>
            <person name="Yoon J.H."/>
        </authorList>
    </citation>
    <scope>NUCLEOTIDE SEQUENCE [LARGE SCALE GENOMIC DNA]</scope>
    <source>
        <strain evidence="1 2">HDW-15</strain>
    </source>
</reference>
<dbReference type="EMBL" id="RIZG01000004">
    <property type="protein sequence ID" value="RNF50983.1"/>
    <property type="molecule type" value="Genomic_DNA"/>
</dbReference>
<gene>
    <name evidence="1" type="ORF">EBI00_08450</name>
</gene>
<protein>
    <submittedName>
        <fullName evidence="1">Uncharacterized protein</fullName>
    </submittedName>
</protein>
<proteinExistence type="predicted"/>
<dbReference type="Proteomes" id="UP000280507">
    <property type="component" value="Unassembled WGS sequence"/>
</dbReference>
<evidence type="ECO:0000313" key="2">
    <source>
        <dbReference type="Proteomes" id="UP000280507"/>
    </source>
</evidence>
<comment type="caution">
    <text evidence="1">The sequence shown here is derived from an EMBL/GenBank/DDBJ whole genome shotgun (WGS) entry which is preliminary data.</text>
</comment>
<evidence type="ECO:0000313" key="1">
    <source>
        <dbReference type="EMBL" id="RNF50983.1"/>
    </source>
</evidence>
<accession>A0A3M8Q4I9</accession>
<dbReference type="RefSeq" id="WP_123095496.1">
    <property type="nucleotide sequence ID" value="NZ_RIZG01000004.1"/>
</dbReference>
<sequence length="82" mass="9979">MNKNQFLKTYKKIDSLNEKPRNTSETKPLYRSEYDERLIKDLHYAKFKKNLQFTQQNPSLKALLEKEDWSDEDTQELLKNLR</sequence>
<organism evidence="1 2">
    <name type="scientific">Marinomonas hwangdonensis</name>
    <dbReference type="NCBI Taxonomy" id="1053647"/>
    <lineage>
        <taxon>Bacteria</taxon>
        <taxon>Pseudomonadati</taxon>
        <taxon>Pseudomonadota</taxon>
        <taxon>Gammaproteobacteria</taxon>
        <taxon>Oceanospirillales</taxon>
        <taxon>Oceanospirillaceae</taxon>
        <taxon>Marinomonas</taxon>
    </lineage>
</organism>
<dbReference type="OrthoDB" id="6107154at2"/>